<dbReference type="EMBL" id="BMHA01000002">
    <property type="protein sequence ID" value="GGI03989.1"/>
    <property type="molecule type" value="Genomic_DNA"/>
</dbReference>
<gene>
    <name evidence="1" type="ORF">GCM10011354_06810</name>
</gene>
<accession>A0A8J3A5X9</accession>
<organism evidence="1 2">
    <name type="scientific">Egicoccus halophilus</name>
    <dbReference type="NCBI Taxonomy" id="1670830"/>
    <lineage>
        <taxon>Bacteria</taxon>
        <taxon>Bacillati</taxon>
        <taxon>Actinomycetota</taxon>
        <taxon>Nitriliruptoria</taxon>
        <taxon>Egicoccales</taxon>
        <taxon>Egicoccaceae</taxon>
        <taxon>Egicoccus</taxon>
    </lineage>
</organism>
<proteinExistence type="predicted"/>
<dbReference type="RefSeq" id="WP_165404143.1">
    <property type="nucleotide sequence ID" value="NZ_BMHA01000002.1"/>
</dbReference>
<evidence type="ECO:0000313" key="2">
    <source>
        <dbReference type="Proteomes" id="UP000650511"/>
    </source>
</evidence>
<protein>
    <submittedName>
        <fullName evidence="1">Uncharacterized protein</fullName>
    </submittedName>
</protein>
<reference evidence="1" key="2">
    <citation type="submission" date="2020-09" db="EMBL/GenBank/DDBJ databases">
        <authorList>
            <person name="Sun Q."/>
            <person name="Zhou Y."/>
        </authorList>
    </citation>
    <scope>NUCLEOTIDE SEQUENCE</scope>
    <source>
        <strain evidence="1">CGMCC 1.14988</strain>
    </source>
</reference>
<dbReference type="Proteomes" id="UP000650511">
    <property type="component" value="Unassembled WGS sequence"/>
</dbReference>
<comment type="caution">
    <text evidence="1">The sequence shown here is derived from an EMBL/GenBank/DDBJ whole genome shotgun (WGS) entry which is preliminary data.</text>
</comment>
<keyword evidence="2" id="KW-1185">Reference proteome</keyword>
<sequence length="51" mass="5303">MGAEQPTDGLRELASAVHALAKAVEVLARAQGDVEAANLAGEAKREAHYLC</sequence>
<dbReference type="AlphaFoldDB" id="A0A8J3A5X9"/>
<evidence type="ECO:0000313" key="1">
    <source>
        <dbReference type="EMBL" id="GGI03989.1"/>
    </source>
</evidence>
<reference evidence="1" key="1">
    <citation type="journal article" date="2014" name="Int. J. Syst. Evol. Microbiol.">
        <title>Complete genome sequence of Corynebacterium casei LMG S-19264T (=DSM 44701T), isolated from a smear-ripened cheese.</title>
        <authorList>
            <consortium name="US DOE Joint Genome Institute (JGI-PGF)"/>
            <person name="Walter F."/>
            <person name="Albersmeier A."/>
            <person name="Kalinowski J."/>
            <person name="Ruckert C."/>
        </authorList>
    </citation>
    <scope>NUCLEOTIDE SEQUENCE</scope>
    <source>
        <strain evidence="1">CGMCC 1.14988</strain>
    </source>
</reference>
<name>A0A8J3A5X9_9ACTN</name>